<proteinExistence type="predicted"/>
<accession>A0ABD0UC67</accession>
<keyword evidence="2" id="KW-0472">Membrane</keyword>
<dbReference type="Proteomes" id="UP001552299">
    <property type="component" value="Unassembled WGS sequence"/>
</dbReference>
<evidence type="ECO:0000259" key="4">
    <source>
        <dbReference type="Pfam" id="PF13966"/>
    </source>
</evidence>
<reference evidence="5 6" key="1">
    <citation type="journal article" date="2024" name="Plant Biotechnol. J.">
        <title>Dendrobium thyrsiflorum genome and its molecular insights into genes involved in important horticultural traits.</title>
        <authorList>
            <person name="Chen B."/>
            <person name="Wang J.Y."/>
            <person name="Zheng P.J."/>
            <person name="Li K.L."/>
            <person name="Liang Y.M."/>
            <person name="Chen X.F."/>
            <person name="Zhang C."/>
            <person name="Zhao X."/>
            <person name="He X."/>
            <person name="Zhang G.Q."/>
            <person name="Liu Z.J."/>
            <person name="Xu Q."/>
        </authorList>
    </citation>
    <scope>NUCLEOTIDE SEQUENCE [LARGE SCALE GENOMIC DNA]</scope>
    <source>
        <strain evidence="5">GZMU011</strain>
    </source>
</reference>
<keyword evidence="2" id="KW-1133">Transmembrane helix</keyword>
<dbReference type="Pfam" id="PF00078">
    <property type="entry name" value="RVT_1"/>
    <property type="match status" value="1"/>
</dbReference>
<dbReference type="InterPro" id="IPR043502">
    <property type="entry name" value="DNA/RNA_pol_sf"/>
</dbReference>
<organism evidence="5 6">
    <name type="scientific">Dendrobium thyrsiflorum</name>
    <name type="common">Pinecone-like raceme dendrobium</name>
    <name type="synonym">Orchid</name>
    <dbReference type="NCBI Taxonomy" id="117978"/>
    <lineage>
        <taxon>Eukaryota</taxon>
        <taxon>Viridiplantae</taxon>
        <taxon>Streptophyta</taxon>
        <taxon>Embryophyta</taxon>
        <taxon>Tracheophyta</taxon>
        <taxon>Spermatophyta</taxon>
        <taxon>Magnoliopsida</taxon>
        <taxon>Liliopsida</taxon>
        <taxon>Asparagales</taxon>
        <taxon>Orchidaceae</taxon>
        <taxon>Epidendroideae</taxon>
        <taxon>Malaxideae</taxon>
        <taxon>Dendrobiinae</taxon>
        <taxon>Dendrobium</taxon>
    </lineage>
</organism>
<dbReference type="InterPro" id="IPR000477">
    <property type="entry name" value="RT_dom"/>
</dbReference>
<dbReference type="AlphaFoldDB" id="A0ABD0UC67"/>
<feature type="transmembrane region" description="Helical" evidence="2">
    <location>
        <begin position="880"/>
        <end position="899"/>
    </location>
</feature>
<feature type="domain" description="Reverse transcriptase" evidence="3">
    <location>
        <begin position="322"/>
        <end position="448"/>
    </location>
</feature>
<evidence type="ECO:0000259" key="3">
    <source>
        <dbReference type="Pfam" id="PF00078"/>
    </source>
</evidence>
<feature type="region of interest" description="Disordered" evidence="1">
    <location>
        <begin position="19"/>
        <end position="59"/>
    </location>
</feature>
<dbReference type="SUPFAM" id="SSF56672">
    <property type="entry name" value="DNA/RNA polymerases"/>
    <property type="match status" value="1"/>
</dbReference>
<dbReference type="CDD" id="cd01650">
    <property type="entry name" value="RT_nLTR_like"/>
    <property type="match status" value="1"/>
</dbReference>
<gene>
    <name evidence="5" type="ORF">M5K25_021023</name>
</gene>
<keyword evidence="2" id="KW-0812">Transmembrane</keyword>
<name>A0ABD0UC67_DENTH</name>
<feature type="transmembrane region" description="Helical" evidence="2">
    <location>
        <begin position="87"/>
        <end position="106"/>
    </location>
</feature>
<dbReference type="InterPro" id="IPR026960">
    <property type="entry name" value="RVT-Znf"/>
</dbReference>
<keyword evidence="6" id="KW-1185">Reference proteome</keyword>
<dbReference type="PANTHER" id="PTHR34214:SF1">
    <property type="entry name" value="DUF1230 FAMILY PROTEIN"/>
    <property type="match status" value="1"/>
</dbReference>
<feature type="transmembrane region" description="Helical" evidence="2">
    <location>
        <begin position="126"/>
        <end position="145"/>
    </location>
</feature>
<evidence type="ECO:0000256" key="1">
    <source>
        <dbReference type="SAM" id="MobiDB-lite"/>
    </source>
</evidence>
<dbReference type="EMBL" id="JANQDX010000016">
    <property type="protein sequence ID" value="KAL0910085.1"/>
    <property type="molecule type" value="Genomic_DNA"/>
</dbReference>
<protein>
    <recommendedName>
        <fullName evidence="7">Reverse transcriptase domain-containing protein</fullName>
    </recommendedName>
</protein>
<sequence length="940" mass="106549">MAASMAPAILIARKPYPFSRKTYPRRSPIGSSSKRSVTIASSSSSFRNGSPPETECPVPWDQQPVNEYQALSTSFPFSLAAEDLRDYCIRLSFLGSSFAILVGLPVATFGNSAVANTSAVALRSGLGAASAGILFVMLVVLRMYLGWAYVGNRLLSATVDYEETGWYDGQIWAKTPEVLARDRLLGSYSEIESAVFALPPNRSPRLDGITASFFKHYWAIVSKEVYDAILEFFTTGCMNPEWKDTLVVLIPKTSNADFPSKFRPISLCQTIYKVAVTIILEKLKPFLPLCIDEQQVAFVPGRSISGHCLLAQELMERFRKSNAKEGYRGFRHGCPLSPYLFILCSDLLSKAIVQIGGDELGVPLRPKGSKISHLLYADDILLFSVSKTPHLKRLKDILSNYCNWTGQRINASKSMVLFSKNTPRWKQYKFSNMLGLNRVNSFDYLGLTCSTSRIRFSDFSKVISKAMNLVFTWGSKLLSLAGRNSLIKSSLATLIYYHLAHTKIPLAVLYKIEKICRSFLWQDKEDHRGAHYVSWKKICLPQEQGGLGINSLKLWSGPLRARLAWNFLQYPNLWHNCLLRELYGSSLDVIAKGLGRSWQILQEGWRSLKGAIRWKLSNGANVSILNDVWILDRRLSVWPSFYNVSIDVSDKVDDLLEDGCWKEDVLLELFGPCLAELIREVHIFHELEEDKPELIFSTFSKSVTNQAFKSMFNNSDERFDWLRNVKLMPREYMFWWRSIHDAIPTQAWLVQKGLEVLENCIWGCLVKEDLHHIMYHCKFSLDVYYALEGWGFPLPSLIKLNPLERNRGLNFSQTDSLFLKSVYQIWINRNNKKHGKHWVSPSLVAAYVLGNFNLVNFLFFGSNGTLLGYIRLVKPVLTKVKFTLIGLAISLAVCVMILVDVENPKYIPVNTREKMIAGVYNDEAARSFEPDAFCGDPDLS</sequence>
<feature type="compositionally biased region" description="Polar residues" evidence="1">
    <location>
        <begin position="29"/>
        <end position="40"/>
    </location>
</feature>
<feature type="domain" description="Reverse transcriptase zinc-binding" evidence="4">
    <location>
        <begin position="706"/>
        <end position="782"/>
    </location>
</feature>
<evidence type="ECO:0000313" key="6">
    <source>
        <dbReference type="Proteomes" id="UP001552299"/>
    </source>
</evidence>
<dbReference type="InterPro" id="IPR009631">
    <property type="entry name" value="CGLD27-like"/>
</dbReference>
<feature type="transmembrane region" description="Helical" evidence="2">
    <location>
        <begin position="838"/>
        <end position="860"/>
    </location>
</feature>
<comment type="caution">
    <text evidence="5">The sequence shown here is derived from an EMBL/GenBank/DDBJ whole genome shotgun (WGS) entry which is preliminary data.</text>
</comment>
<evidence type="ECO:0008006" key="7">
    <source>
        <dbReference type="Google" id="ProtNLM"/>
    </source>
</evidence>
<evidence type="ECO:0000313" key="5">
    <source>
        <dbReference type="EMBL" id="KAL0910085.1"/>
    </source>
</evidence>
<dbReference type="Pfam" id="PF13966">
    <property type="entry name" value="zf-RVT"/>
    <property type="match status" value="1"/>
</dbReference>
<evidence type="ECO:0000256" key="2">
    <source>
        <dbReference type="SAM" id="Phobius"/>
    </source>
</evidence>
<dbReference type="PANTHER" id="PTHR34214">
    <property type="match status" value="1"/>
</dbReference>
<dbReference type="Pfam" id="PF06799">
    <property type="entry name" value="CGLD27-like"/>
    <property type="match status" value="1"/>
</dbReference>